<feature type="chain" id="PRO_5032709481" evidence="2">
    <location>
        <begin position="21"/>
        <end position="301"/>
    </location>
</feature>
<dbReference type="EMBL" id="JAACXV010014093">
    <property type="protein sequence ID" value="KAF7270463.1"/>
    <property type="molecule type" value="Genomic_DNA"/>
</dbReference>
<reference evidence="3" key="1">
    <citation type="submission" date="2020-08" db="EMBL/GenBank/DDBJ databases">
        <title>Genome sequencing and assembly of the red palm weevil Rhynchophorus ferrugineus.</title>
        <authorList>
            <person name="Dias G.B."/>
            <person name="Bergman C.M."/>
            <person name="Manee M."/>
        </authorList>
    </citation>
    <scope>NUCLEOTIDE SEQUENCE</scope>
    <source>
        <strain evidence="3">AA-2017</strain>
        <tissue evidence="3">Whole larva</tissue>
    </source>
</reference>
<evidence type="ECO:0000256" key="1">
    <source>
        <dbReference type="SAM" id="MobiDB-lite"/>
    </source>
</evidence>
<comment type="caution">
    <text evidence="3">The sequence shown here is derived from an EMBL/GenBank/DDBJ whole genome shotgun (WGS) entry which is preliminary data.</text>
</comment>
<dbReference type="Proteomes" id="UP000625711">
    <property type="component" value="Unassembled WGS sequence"/>
</dbReference>
<keyword evidence="2" id="KW-0732">Signal</keyword>
<gene>
    <name evidence="3" type="ORF">GWI33_016568</name>
</gene>
<feature type="region of interest" description="Disordered" evidence="1">
    <location>
        <begin position="269"/>
        <end position="301"/>
    </location>
</feature>
<organism evidence="3 4">
    <name type="scientific">Rhynchophorus ferrugineus</name>
    <name type="common">Red palm weevil</name>
    <name type="synonym">Curculio ferrugineus</name>
    <dbReference type="NCBI Taxonomy" id="354439"/>
    <lineage>
        <taxon>Eukaryota</taxon>
        <taxon>Metazoa</taxon>
        <taxon>Ecdysozoa</taxon>
        <taxon>Arthropoda</taxon>
        <taxon>Hexapoda</taxon>
        <taxon>Insecta</taxon>
        <taxon>Pterygota</taxon>
        <taxon>Neoptera</taxon>
        <taxon>Endopterygota</taxon>
        <taxon>Coleoptera</taxon>
        <taxon>Polyphaga</taxon>
        <taxon>Cucujiformia</taxon>
        <taxon>Curculionidae</taxon>
        <taxon>Dryophthorinae</taxon>
        <taxon>Rhynchophorus</taxon>
    </lineage>
</organism>
<feature type="signal peptide" evidence="2">
    <location>
        <begin position="1"/>
        <end position="20"/>
    </location>
</feature>
<name>A0A834M4V0_RHYFE</name>
<evidence type="ECO:0000313" key="3">
    <source>
        <dbReference type="EMBL" id="KAF7270463.1"/>
    </source>
</evidence>
<dbReference type="OrthoDB" id="6631087at2759"/>
<protein>
    <submittedName>
        <fullName evidence="3">Uncharacterized protein</fullName>
    </submittedName>
</protein>
<accession>A0A834M4V0</accession>
<feature type="region of interest" description="Disordered" evidence="1">
    <location>
        <begin position="38"/>
        <end position="59"/>
    </location>
</feature>
<sequence>MDKKIIISLWLVGLAAWSSADKDDKKWVWSGNTRGESRNFNGGVSVPRPPNRYNSYDDDNDYQPQSALNGHYFPPNLANQRPQSFEKPIYENRPPVSGVGFLSDNRPGGVYNSANRPSYGGSGPYIPEGENPAILTGPIPSWIREGPIKNYDKCKCTEKFNCNSPGISYGHCDVGKKYCCYSTKGDVGGPIPSKPVHSIENGVLVGPGGPVDSIPGVNNYPRPPKQIGSGFYRPGSLQGNYGHNGGSYNEFGGRPGAFNGVRGESNEYSPANGILIGPGGPYDRPGLDFVQGRSATDNKKA</sequence>
<evidence type="ECO:0000256" key="2">
    <source>
        <dbReference type="SAM" id="SignalP"/>
    </source>
</evidence>
<keyword evidence="4" id="KW-1185">Reference proteome</keyword>
<dbReference type="AlphaFoldDB" id="A0A834M4V0"/>
<proteinExistence type="predicted"/>
<evidence type="ECO:0000313" key="4">
    <source>
        <dbReference type="Proteomes" id="UP000625711"/>
    </source>
</evidence>